<reference evidence="1 2" key="1">
    <citation type="submission" date="2017-04" db="EMBL/GenBank/DDBJ databases">
        <title>Complete genome sequence of the Campylobacter cuniculorum type strain LMG24588.</title>
        <authorList>
            <person name="Miller W.G."/>
            <person name="Yee E."/>
            <person name="Revez J."/>
            <person name="Bono J.L."/>
            <person name="Rossi M."/>
        </authorList>
    </citation>
    <scope>NUCLEOTIDE SEQUENCE [LARGE SCALE GENOMIC DNA]</scope>
    <source>
        <strain evidence="1 2">LMG 24588</strain>
    </source>
</reference>
<gene>
    <name evidence="1" type="ORF">CCUN_1514</name>
</gene>
<organism evidence="1 2">
    <name type="scientific">Campylobacter cuniculorum DSM 23162 = LMG 24588</name>
    <dbReference type="NCBI Taxonomy" id="1121267"/>
    <lineage>
        <taxon>Bacteria</taxon>
        <taxon>Pseudomonadati</taxon>
        <taxon>Campylobacterota</taxon>
        <taxon>Epsilonproteobacteria</taxon>
        <taxon>Campylobacterales</taxon>
        <taxon>Campylobacteraceae</taxon>
        <taxon>Campylobacter</taxon>
    </lineage>
</organism>
<dbReference type="EMBL" id="CP020867">
    <property type="protein sequence ID" value="ARJ57097.1"/>
    <property type="molecule type" value="Genomic_DNA"/>
</dbReference>
<proteinExistence type="predicted"/>
<dbReference type="AlphaFoldDB" id="A0A1W6BYC9"/>
<evidence type="ECO:0000313" key="2">
    <source>
        <dbReference type="Proteomes" id="UP000192902"/>
    </source>
</evidence>
<evidence type="ECO:0000313" key="1">
    <source>
        <dbReference type="EMBL" id="ARJ57097.1"/>
    </source>
</evidence>
<dbReference type="KEGG" id="ccun:CCUN_1514"/>
<sequence length="112" mass="12840">MQVIYKSSYEYDVESGTYKRVDKEVEQSSFDNDFTNALDAIEESGILQSEELQNGNFQNKTSQDNARGQENIQSVYANMSNIYAHRFKQEEISSNLQQNKNESILSNLLNAI</sequence>
<dbReference type="STRING" id="1121267.CCUN_1514"/>
<accession>A0A1W6BYC9</accession>
<dbReference type="RefSeq" id="WP_027306000.1">
    <property type="nucleotide sequence ID" value="NZ_CP020867.1"/>
</dbReference>
<name>A0A1W6BYC9_9BACT</name>
<dbReference type="Proteomes" id="UP000192902">
    <property type="component" value="Chromosome"/>
</dbReference>
<protein>
    <submittedName>
        <fullName evidence="1">Uncharacterized protein</fullName>
    </submittedName>
</protein>